<reference evidence="3 4" key="1">
    <citation type="submission" date="2014-04" db="EMBL/GenBank/DDBJ databases">
        <authorList>
            <person name="Bishop-Lilly K.A."/>
            <person name="Broomall S.M."/>
            <person name="Chain P.S."/>
            <person name="Chertkov O."/>
            <person name="Coyne S.R."/>
            <person name="Daligault H.E."/>
            <person name="Davenport K.W."/>
            <person name="Erkkila T."/>
            <person name="Frey K.G."/>
            <person name="Gibbons H.S."/>
            <person name="Gu W."/>
            <person name="Jaissle J."/>
            <person name="Johnson S.L."/>
            <person name="Koroleva G.I."/>
            <person name="Ladner J.T."/>
            <person name="Lo C.-C."/>
            <person name="Minogue T.D."/>
            <person name="Munk C."/>
            <person name="Palacios G.F."/>
            <person name="Redden C.L."/>
            <person name="Rosenzweig C.N."/>
            <person name="Scholz M.B."/>
            <person name="Teshima H."/>
            <person name="Xu Y."/>
        </authorList>
    </citation>
    <scope>NUCLEOTIDE SEQUENCE [LARGE SCALE GENOMIC DNA]</scope>
    <source>
        <strain evidence="4">gladioli</strain>
        <strain evidence="3">Gladioli</strain>
    </source>
</reference>
<dbReference type="KEGG" id="bgo:BM43_3030"/>
<dbReference type="RefSeq" id="WP_036051812.1">
    <property type="nucleotide sequence ID" value="NZ_CADEVX010000008.1"/>
</dbReference>
<dbReference type="EMBL" id="JPGG01000018">
    <property type="protein sequence ID" value="KGC10667.1"/>
    <property type="molecule type" value="Genomic_DNA"/>
</dbReference>
<name>A0AAW3ESB9_BURGA</name>
<organism evidence="3 4">
    <name type="scientific">Burkholderia gladioli</name>
    <name type="common">Pseudomonas marginata</name>
    <name type="synonym">Phytomonas marginata</name>
    <dbReference type="NCBI Taxonomy" id="28095"/>
    <lineage>
        <taxon>Bacteria</taxon>
        <taxon>Pseudomonadati</taxon>
        <taxon>Pseudomonadota</taxon>
        <taxon>Betaproteobacteria</taxon>
        <taxon>Burkholderiales</taxon>
        <taxon>Burkholderiaceae</taxon>
        <taxon>Burkholderia</taxon>
    </lineage>
</organism>
<evidence type="ECO:0000313" key="4">
    <source>
        <dbReference type="Proteomes" id="UP000029590"/>
    </source>
</evidence>
<evidence type="ECO:0000313" key="2">
    <source>
        <dbReference type="EMBL" id="KGC09190.1"/>
    </source>
</evidence>
<sequence>MPLPPVSEFDIAREFRLQHRPGSAVDAITNPAVRRALEAGARARAAREANESPRRVVDAKSRAANDFD</sequence>
<dbReference type="Proteomes" id="UP000029590">
    <property type="component" value="Unassembled WGS sequence"/>
</dbReference>
<dbReference type="AlphaFoldDB" id="A0AAW3ESB9"/>
<comment type="caution">
    <text evidence="3">The sequence shown here is derived from an EMBL/GenBank/DDBJ whole genome shotgun (WGS) entry which is preliminary data.</text>
</comment>
<evidence type="ECO:0000256" key="1">
    <source>
        <dbReference type="SAM" id="MobiDB-lite"/>
    </source>
</evidence>
<dbReference type="EMBL" id="JPGG01000018">
    <property type="protein sequence ID" value="KGC09190.1"/>
    <property type="molecule type" value="Genomic_DNA"/>
</dbReference>
<evidence type="ECO:0000313" key="3">
    <source>
        <dbReference type="EMBL" id="KGC10667.1"/>
    </source>
</evidence>
<protein>
    <submittedName>
        <fullName evidence="3">Uncharacterized protein</fullName>
    </submittedName>
</protein>
<gene>
    <name evidence="2" type="ORF">DM48_5814</name>
    <name evidence="3" type="ORF">DM48_5866</name>
</gene>
<feature type="compositionally biased region" description="Basic and acidic residues" evidence="1">
    <location>
        <begin position="45"/>
        <end position="68"/>
    </location>
</feature>
<feature type="region of interest" description="Disordered" evidence="1">
    <location>
        <begin position="44"/>
        <end position="68"/>
    </location>
</feature>
<accession>A0AAW3ESB9</accession>
<proteinExistence type="predicted"/>